<sequence>MTLQNDFHAMVEYASKAPSGHNTQPWFFTLGADAITITPDFSKRLPVVDPDDRELFISLGCAAENLRIAANHYGYATTTAVSAAGTITVRLDKQPGAQLDPLFAQIPLRQTNRARYDGRNIPQALLDGILAAAQSDDTVRLRVWDKNAPQFAQLAELVMDGNRAQLGDEAFKRELLSWIRFNKAHSERTLDGLSYAVMGAPNLPAWMTKPIIRLALKANAQNKADGKKIASASHLLLLATDDDTIPAWIAAGAVLQRLLLLLTEQGIASAWLNQPCEVAELRARLGRELALGGQYPQLLLRLGYAAPLPYAKRKPVEAVIREAS</sequence>
<feature type="domain" description="Nitroreductase" evidence="1">
    <location>
        <begin position="109"/>
        <end position="304"/>
    </location>
</feature>
<dbReference type="PANTHER" id="PTHR23026">
    <property type="entry name" value="NADPH NITROREDUCTASE"/>
    <property type="match status" value="1"/>
</dbReference>
<dbReference type="RefSeq" id="WP_079539518.1">
    <property type="nucleotide sequence ID" value="NZ_FKLO01000023.1"/>
</dbReference>
<dbReference type="PANTHER" id="PTHR23026:SF123">
    <property type="entry name" value="NAD(P)H NITROREDUCTASE RV3131-RELATED"/>
    <property type="match status" value="1"/>
</dbReference>
<organism evidence="2 3">
    <name type="scientific">Cardiobacterium hominis</name>
    <dbReference type="NCBI Taxonomy" id="2718"/>
    <lineage>
        <taxon>Bacteria</taxon>
        <taxon>Pseudomonadati</taxon>
        <taxon>Pseudomonadota</taxon>
        <taxon>Gammaproteobacteria</taxon>
        <taxon>Cardiobacteriales</taxon>
        <taxon>Cardiobacteriaceae</taxon>
        <taxon>Cardiobacterium</taxon>
    </lineage>
</organism>
<dbReference type="Gene3D" id="3.40.109.10">
    <property type="entry name" value="NADH Oxidase"/>
    <property type="match status" value="1"/>
</dbReference>
<proteinExistence type="predicted"/>
<dbReference type="InterPro" id="IPR050627">
    <property type="entry name" value="Nitroreductase/BluB"/>
</dbReference>
<dbReference type="Proteomes" id="UP000190837">
    <property type="component" value="Unassembled WGS sequence"/>
</dbReference>
<dbReference type="AlphaFoldDB" id="A0A1C3H2X4"/>
<dbReference type="EMBL" id="FKLO01000023">
    <property type="protein sequence ID" value="SAM59184.1"/>
    <property type="molecule type" value="Genomic_DNA"/>
</dbReference>
<dbReference type="NCBIfam" id="NF047509">
    <property type="entry name" value="Rv3131_FMN_oxido"/>
    <property type="match status" value="1"/>
</dbReference>
<dbReference type="InterPro" id="IPR000415">
    <property type="entry name" value="Nitroreductase-like"/>
</dbReference>
<gene>
    <name evidence="2" type="ORF">CHUV0807_0539</name>
</gene>
<dbReference type="Pfam" id="PF00881">
    <property type="entry name" value="Nitroreductase"/>
    <property type="match status" value="1"/>
</dbReference>
<protein>
    <submittedName>
        <fullName evidence="2">Bll2647 protein</fullName>
    </submittedName>
</protein>
<evidence type="ECO:0000259" key="1">
    <source>
        <dbReference type="Pfam" id="PF00881"/>
    </source>
</evidence>
<evidence type="ECO:0000313" key="3">
    <source>
        <dbReference type="Proteomes" id="UP000190837"/>
    </source>
</evidence>
<dbReference type="SUPFAM" id="SSF55469">
    <property type="entry name" value="FMN-dependent nitroreductase-like"/>
    <property type="match status" value="2"/>
</dbReference>
<dbReference type="GO" id="GO:0016491">
    <property type="term" value="F:oxidoreductase activity"/>
    <property type="evidence" value="ECO:0007669"/>
    <property type="project" value="InterPro"/>
</dbReference>
<reference evidence="3" key="1">
    <citation type="submission" date="2016-04" db="EMBL/GenBank/DDBJ databases">
        <authorList>
            <person name="Tagini F."/>
        </authorList>
    </citation>
    <scope>NUCLEOTIDE SEQUENCE [LARGE SCALE GENOMIC DNA]</scope>
    <source>
        <strain evidence="3">CHUV0807</strain>
    </source>
</reference>
<name>A0A1C3H2X4_9GAMM</name>
<accession>A0A1C3H2X4</accession>
<dbReference type="InterPro" id="IPR029479">
    <property type="entry name" value="Nitroreductase"/>
</dbReference>
<evidence type="ECO:0000313" key="2">
    <source>
        <dbReference type="EMBL" id="SAM59184.1"/>
    </source>
</evidence>